<feature type="compositionally biased region" description="Basic and acidic residues" evidence="1">
    <location>
        <begin position="395"/>
        <end position="406"/>
    </location>
</feature>
<feature type="compositionally biased region" description="Low complexity" evidence="1">
    <location>
        <begin position="409"/>
        <end position="418"/>
    </location>
</feature>
<feature type="compositionally biased region" description="Basic residues" evidence="1">
    <location>
        <begin position="328"/>
        <end position="337"/>
    </location>
</feature>
<feature type="region of interest" description="Disordered" evidence="1">
    <location>
        <begin position="249"/>
        <end position="362"/>
    </location>
</feature>
<gene>
    <name evidence="2" type="ORF">GOCE00092_LOCUS20611</name>
</gene>
<feature type="compositionally biased region" description="Basic residues" evidence="1">
    <location>
        <begin position="474"/>
        <end position="485"/>
    </location>
</feature>
<sequence length="501" mass="55036">MTSWLKVINRRLADPSANDSTEWDNLLEELPSVHRYPNELGKWFETAQRSPIVLVLPLEKRKVAFFHHMLYLHDDRSICGFQGASVFSPMLSLFSLDDAIGGLVSSSLAQTIRKTKLPNIQQFYRVAEAREIDHLKGDDDTQDDVNLFVLRIPRLHLWPRSLVSSIPQDTSTSKAIDLLMAIIDIMQEAEEAEEMEADDVDLETYTEWEPTLQYLWVVARGWAPTTTLSTPTGDQRPAAIAHYKKTMSAIWEPPTAGDMSRKGSDDDDDDEEDVEVTEQQPSTTSRKKKRKSPSSSLKKKKSQTKATKLTSRRKTAPTSSATTVTSPRTKRHKSKRVTIRDDDGARGGDDDDDDDDDDEGNMLVLRDLERPLFAWGMTLTGKVGLGMVRIEKDEKEAAAAALREEAEAAEAAAALEEAMGGDPSFQEGGAGEQPTTQNGDAAMGPEDPASPPSKSGRKTPVDRKKGAASPSTAKARKSPAAKARAKSPSSNSTATKKTAPS</sequence>
<feature type="compositionally biased region" description="Polar residues" evidence="1">
    <location>
        <begin position="491"/>
        <end position="501"/>
    </location>
</feature>
<feature type="compositionally biased region" description="Basic and acidic residues" evidence="1">
    <location>
        <begin position="338"/>
        <end position="348"/>
    </location>
</feature>
<feature type="region of interest" description="Disordered" evidence="1">
    <location>
        <begin position="395"/>
        <end position="501"/>
    </location>
</feature>
<proteinExistence type="predicted"/>
<evidence type="ECO:0000256" key="1">
    <source>
        <dbReference type="SAM" id="MobiDB-lite"/>
    </source>
</evidence>
<feature type="compositionally biased region" description="Basic residues" evidence="1">
    <location>
        <begin position="285"/>
        <end position="303"/>
    </location>
</feature>
<feature type="compositionally biased region" description="Low complexity" evidence="1">
    <location>
        <begin position="316"/>
        <end position="327"/>
    </location>
</feature>
<evidence type="ECO:0000313" key="2">
    <source>
        <dbReference type="EMBL" id="CAD9298746.1"/>
    </source>
</evidence>
<dbReference type="AlphaFoldDB" id="A0A7S1YEY3"/>
<accession>A0A7S1YEY3</accession>
<protein>
    <submittedName>
        <fullName evidence="2">Uncharacterized protein</fullName>
    </submittedName>
</protein>
<dbReference type="EMBL" id="HBGK01039561">
    <property type="protein sequence ID" value="CAD9298746.1"/>
    <property type="molecule type" value="Transcribed_RNA"/>
</dbReference>
<feature type="compositionally biased region" description="Acidic residues" evidence="1">
    <location>
        <begin position="349"/>
        <end position="360"/>
    </location>
</feature>
<reference evidence="2" key="1">
    <citation type="submission" date="2021-01" db="EMBL/GenBank/DDBJ databases">
        <authorList>
            <person name="Corre E."/>
            <person name="Pelletier E."/>
            <person name="Niang G."/>
            <person name="Scheremetjew M."/>
            <person name="Finn R."/>
            <person name="Kale V."/>
            <person name="Holt S."/>
            <person name="Cochrane G."/>
            <person name="Meng A."/>
            <person name="Brown T."/>
            <person name="Cohen L."/>
        </authorList>
    </citation>
    <scope>NUCLEOTIDE SEQUENCE</scope>
    <source>
        <strain evidence="2">CCMP 410</strain>
    </source>
</reference>
<feature type="compositionally biased region" description="Acidic residues" evidence="1">
    <location>
        <begin position="265"/>
        <end position="276"/>
    </location>
</feature>
<organism evidence="2">
    <name type="scientific">Grammatophora oceanica</name>
    <dbReference type="NCBI Taxonomy" id="210454"/>
    <lineage>
        <taxon>Eukaryota</taxon>
        <taxon>Sar</taxon>
        <taxon>Stramenopiles</taxon>
        <taxon>Ochrophyta</taxon>
        <taxon>Bacillariophyta</taxon>
        <taxon>Fragilariophyceae</taxon>
        <taxon>Fragilariophycidae</taxon>
        <taxon>Rhabdonematales</taxon>
        <taxon>Grammatophoraceae</taxon>
        <taxon>Grammatophora</taxon>
    </lineage>
</organism>
<name>A0A7S1YEY3_9STRA</name>